<evidence type="ECO:0000313" key="2">
    <source>
        <dbReference type="Proteomes" id="UP001064048"/>
    </source>
</evidence>
<keyword evidence="2" id="KW-1185">Reference proteome</keyword>
<sequence>FTYTISNIDHEDNEVQDVIPYYSNVIVINCLNFEEFEESFMKILGFPYWHPHGNIILHFHSILDDETKAKIFFIMWYYKAANAVIIYYDDDKELLFVTDYDPYVYENYTLPFEFGCWTAKKIGIAIENFANGFMCEDSCYNVSLHSKLRGNNLGTCIGFDTKSVSYDDYYKKSKRHLNMFKPKGKHLHGYTLRAYTTEVKPFLTIKDNGDDTYTIGARDGNIWNTMAKLMNFTIDVTPSKKVMMLPFNFEVNIQQIFSFSHRKADLFLIPIYQIDLIIVQLDQTFAFKDSGVCLAAHRADFETELFDIKLLQTNYDLLIKFVFTFIGSWMAFSVFNYVEKGKIDVDQVGKDLLNTVRNTLTISLYRPPKKGSFRIFLVLTLWSYFVLNFASQAAITSFFSAKKKGKEMETFEDIIEKGYNIEGMASPDVVLPETEERFQKINSKLVPVPNLFACIDRMKNDSKRFCLIDCAVGRYLERNALDFKGQQFLHIAKDRIHSHYLNMIFPKHSPMTEHFNKYMIALVEAGIIKKWEEFRFSDIKEEAPIKPLQMEDLMSVFDCYFMLIALSFMTFSLELLFSLSHFVGNLSGRSFVSVTSSQSVYSASRPWSRVSRRRWNDSTLQNPLEASKTAWPVAHKESIFLPEFPITTDLLQKNFEITQTIAKGAFGQVYKVNKVTENRDYALKVLNKGQVVSENAVRQVKEEARIQEACGHHSFIAGSVSRWQTKKRLYIVSEYIPCGELLALLERYHIIPEELVKILIAEIASAIDFLHNAGVIYRDLKPENILLDQNYHIKLIDFGLSKWLSIGSRTTTLCGTLQYMVVSAGGVAAGQ</sequence>
<organism evidence="1 2">
    <name type="scientific">Choristoneura fumiferana</name>
    <name type="common">Spruce budworm moth</name>
    <name type="synonym">Archips fumiferana</name>
    <dbReference type="NCBI Taxonomy" id="7141"/>
    <lineage>
        <taxon>Eukaryota</taxon>
        <taxon>Metazoa</taxon>
        <taxon>Ecdysozoa</taxon>
        <taxon>Arthropoda</taxon>
        <taxon>Hexapoda</taxon>
        <taxon>Insecta</taxon>
        <taxon>Pterygota</taxon>
        <taxon>Neoptera</taxon>
        <taxon>Endopterygota</taxon>
        <taxon>Lepidoptera</taxon>
        <taxon>Glossata</taxon>
        <taxon>Ditrysia</taxon>
        <taxon>Tortricoidea</taxon>
        <taxon>Tortricidae</taxon>
        <taxon>Tortricinae</taxon>
        <taxon>Choristoneura</taxon>
    </lineage>
</organism>
<proteinExistence type="predicted"/>
<comment type="caution">
    <text evidence="1">The sequence shown here is derived from an EMBL/GenBank/DDBJ whole genome shotgun (WGS) entry which is preliminary data.</text>
</comment>
<dbReference type="EMBL" id="CM046117">
    <property type="protein sequence ID" value="KAI8436937.1"/>
    <property type="molecule type" value="Genomic_DNA"/>
</dbReference>
<evidence type="ECO:0000313" key="1">
    <source>
        <dbReference type="EMBL" id="KAI8436937.1"/>
    </source>
</evidence>
<feature type="non-terminal residue" evidence="1">
    <location>
        <position position="1"/>
    </location>
</feature>
<protein>
    <submittedName>
        <fullName evidence="1">Uncharacterized protein</fullName>
    </submittedName>
</protein>
<name>A0ACC0KLC9_CHOFU</name>
<reference evidence="1 2" key="1">
    <citation type="journal article" date="2022" name="Genome Biol. Evol.">
        <title>The Spruce Budworm Genome: Reconstructing the Evolutionary History of Antifreeze Proteins.</title>
        <authorList>
            <person name="Beliveau C."/>
            <person name="Gagne P."/>
            <person name="Picq S."/>
            <person name="Vernygora O."/>
            <person name="Keeling C.I."/>
            <person name="Pinkney K."/>
            <person name="Doucet D."/>
            <person name="Wen F."/>
            <person name="Johnston J.S."/>
            <person name="Maaroufi H."/>
            <person name="Boyle B."/>
            <person name="Laroche J."/>
            <person name="Dewar K."/>
            <person name="Juretic N."/>
            <person name="Blackburn G."/>
            <person name="Nisole A."/>
            <person name="Brunet B."/>
            <person name="Brandao M."/>
            <person name="Lumley L."/>
            <person name="Duan J."/>
            <person name="Quan G."/>
            <person name="Lucarotti C.J."/>
            <person name="Roe A.D."/>
            <person name="Sperling F.A.H."/>
            <person name="Levesque R.C."/>
            <person name="Cusson M."/>
        </authorList>
    </citation>
    <scope>NUCLEOTIDE SEQUENCE [LARGE SCALE GENOMIC DNA]</scope>
    <source>
        <strain evidence="1">Glfc:IPQL:Cfum</strain>
    </source>
</reference>
<gene>
    <name evidence="1" type="ORF">MSG28_010362</name>
</gene>
<dbReference type="Proteomes" id="UP001064048">
    <property type="component" value="Chromosome 17"/>
</dbReference>
<accession>A0ACC0KLC9</accession>